<dbReference type="Pfam" id="PF26347">
    <property type="entry name" value="YtrI_sporulation"/>
    <property type="match status" value="1"/>
</dbReference>
<reference evidence="2 3" key="2">
    <citation type="journal article" date="2012" name="Stand. Genomic Sci.">
        <title>Complete genome sequence of the sulfate-reducing firmicute Desulfotomaculum ruminis type strain (DL(T)).</title>
        <authorList>
            <person name="Spring S."/>
            <person name="Visser M."/>
            <person name="Lu M."/>
            <person name="Copeland A."/>
            <person name="Lapidus A."/>
            <person name="Lucas S."/>
            <person name="Cheng J.F."/>
            <person name="Han C."/>
            <person name="Tapia R."/>
            <person name="Goodwin L.A."/>
            <person name="Pitluck S."/>
            <person name="Ivanova N."/>
            <person name="Land M."/>
            <person name="Hauser L."/>
            <person name="Larimer F."/>
            <person name="Rohde M."/>
            <person name="Goker M."/>
            <person name="Detter J.C."/>
            <person name="Kyrpides N.C."/>
            <person name="Woyke T."/>
            <person name="Schaap P.J."/>
            <person name="Plugge C.M."/>
            <person name="Muyzer G."/>
            <person name="Kuever J."/>
            <person name="Pereira I.A."/>
            <person name="Parshina S.N."/>
            <person name="Bernier-Latmani R."/>
            <person name="Stams A.J."/>
            <person name="Klenk H.P."/>
        </authorList>
    </citation>
    <scope>NUCLEOTIDE SEQUENCE [LARGE SCALE GENOMIC DNA]</scope>
    <source>
        <strain evidence="3">ATCC 23193 / DSM 2154 / NCIB 8452 / DL</strain>
    </source>
</reference>
<proteinExistence type="predicted"/>
<evidence type="ECO:0000259" key="1">
    <source>
        <dbReference type="Pfam" id="PF26347"/>
    </source>
</evidence>
<organism evidence="2 3">
    <name type="scientific">Desulforamulus ruminis (strain ATCC 23193 / DSM 2154 / NCIMB 8452 / DL)</name>
    <name type="common">Desulfotomaculum ruminis</name>
    <dbReference type="NCBI Taxonomy" id="696281"/>
    <lineage>
        <taxon>Bacteria</taxon>
        <taxon>Bacillati</taxon>
        <taxon>Bacillota</taxon>
        <taxon>Clostridia</taxon>
        <taxon>Eubacteriales</taxon>
        <taxon>Peptococcaceae</taxon>
        <taxon>Desulforamulus</taxon>
    </lineage>
</organism>
<dbReference type="EMBL" id="CP002780">
    <property type="protein sequence ID" value="AEG58848.1"/>
    <property type="molecule type" value="Genomic_DNA"/>
</dbReference>
<keyword evidence="3" id="KW-1185">Reference proteome</keyword>
<feature type="domain" description="Sporulation membrane protein YtrI C-terminal" evidence="1">
    <location>
        <begin position="91"/>
        <end position="153"/>
    </location>
</feature>
<dbReference type="InterPro" id="IPR058620">
    <property type="entry name" value="YtrI_C"/>
</dbReference>
<dbReference type="KEGG" id="dru:Desru_0562"/>
<evidence type="ECO:0000313" key="3">
    <source>
        <dbReference type="Proteomes" id="UP000009234"/>
    </source>
</evidence>
<dbReference type="AlphaFoldDB" id="F6DSM9"/>
<protein>
    <recommendedName>
        <fullName evidence="1">Sporulation membrane protein YtrI C-terminal domain-containing protein</fullName>
    </recommendedName>
</protein>
<accession>F6DSM9</accession>
<dbReference type="HOGENOM" id="CLU_133209_0_0_9"/>
<dbReference type="RefSeq" id="WP_013840623.1">
    <property type="nucleotide sequence ID" value="NC_015589.1"/>
</dbReference>
<name>F6DSM9_DESRL</name>
<evidence type="ECO:0000313" key="2">
    <source>
        <dbReference type="EMBL" id="AEG58848.1"/>
    </source>
</evidence>
<dbReference type="OrthoDB" id="1787211at2"/>
<dbReference type="Proteomes" id="UP000009234">
    <property type="component" value="Chromosome"/>
</dbReference>
<reference evidence="3" key="1">
    <citation type="submission" date="2011-05" db="EMBL/GenBank/DDBJ databases">
        <title>Complete sequence of Desulfotomaculum ruminis DSM 2154.</title>
        <authorList>
            <person name="Lucas S."/>
            <person name="Copeland A."/>
            <person name="Lapidus A."/>
            <person name="Cheng J.-F."/>
            <person name="Goodwin L."/>
            <person name="Pitluck S."/>
            <person name="Lu M."/>
            <person name="Detter J.C."/>
            <person name="Han C."/>
            <person name="Tapia R."/>
            <person name="Land M."/>
            <person name="Hauser L."/>
            <person name="Kyrpides N."/>
            <person name="Ivanova N."/>
            <person name="Mikhailova N."/>
            <person name="Pagani I."/>
            <person name="Stams A.J.M."/>
            <person name="Plugge C.M."/>
            <person name="Muyzer G."/>
            <person name="Kuever J."/>
            <person name="Parshina S.N."/>
            <person name="Ivanova A.E."/>
            <person name="Nazina T.N."/>
            <person name="Brambilla E."/>
            <person name="Spring S."/>
            <person name="Klenk H.-P."/>
            <person name="Woyke T."/>
        </authorList>
    </citation>
    <scope>NUCLEOTIDE SEQUENCE [LARGE SCALE GENOMIC DNA]</scope>
    <source>
        <strain evidence="3">ATCC 23193 / DSM 2154 / NCIB 8452 / DL</strain>
    </source>
</reference>
<sequence length="163" mass="18985">MKWRWLKSLAFFLLGALLGAAAINVLIGHQVDRLAMTNRILQTRLEDTTVELQRIKESSSQKEKYTVNAVETYLLLDSREGLTEYDDIRLKLEVNEKIKIWLKPLMGQEVKTLDILWIPSVVDNREIEVNGNHYQLKTYLAIISEKITLYLKVTLQKKEKNQV</sequence>
<gene>
    <name evidence="2" type="ordered locus">Desru_0562</name>
</gene>
<dbReference type="STRING" id="696281.Desru_0562"/>